<evidence type="ECO:0000256" key="1">
    <source>
        <dbReference type="SAM" id="SignalP"/>
    </source>
</evidence>
<reference evidence="2" key="1">
    <citation type="submission" date="2015-04" db="EMBL/GenBank/DDBJ databases">
        <authorList>
            <person name="Syromyatnikov M.Y."/>
            <person name="Popov V.N."/>
        </authorList>
    </citation>
    <scope>NUCLEOTIDE SEQUENCE</scope>
    <source>
        <strain evidence="2">MO-1</strain>
    </source>
</reference>
<name>A0A1S7LLM1_MAGMO</name>
<dbReference type="EMBL" id="LO017727">
    <property type="protein sequence ID" value="CRH07049.1"/>
    <property type="molecule type" value="Genomic_DNA"/>
</dbReference>
<feature type="signal peptide" evidence="1">
    <location>
        <begin position="1"/>
        <end position="24"/>
    </location>
</feature>
<organism evidence="2">
    <name type="scientific">Magnetococcus massalia (strain MO-1)</name>
    <dbReference type="NCBI Taxonomy" id="451514"/>
    <lineage>
        <taxon>Bacteria</taxon>
        <taxon>Pseudomonadati</taxon>
        <taxon>Pseudomonadota</taxon>
        <taxon>Magnetococcia</taxon>
        <taxon>Magnetococcales</taxon>
        <taxon>Magnetococcaceae</taxon>
        <taxon>Magnetococcus</taxon>
    </lineage>
</organism>
<evidence type="ECO:0008006" key="3">
    <source>
        <dbReference type="Google" id="ProtNLM"/>
    </source>
</evidence>
<protein>
    <recommendedName>
        <fullName evidence="3">Phosphate-selective porin O and P</fullName>
    </recommendedName>
</protein>
<proteinExistence type="predicted"/>
<feature type="chain" id="PRO_5012096988" description="Phosphate-selective porin O and P" evidence="1">
    <location>
        <begin position="25"/>
        <end position="406"/>
    </location>
</feature>
<sequence length="406" mass="46168">MWHFRPLLLASSLLPLLAAATAQGAAYGDEIRTEWSGYLAGELRLFPESPLGSRQEQLYPSLSGQLEYFREWAGGEKQLRFTPFVRLDAQDSERTHLDIRELVYDHLAEDWELSIGLRKLFWGVTESRHLVDVINQTDSVEGTDGEDKLGQPMVSFSLLRDWGQLSLFWMPYFRERTFPGLDGRPGYTLRIADEHATFESAARETHQDLAIRYSHTWDIWDFALSHFSGTARSPVLSQQTIHGESLLVPHYYQLEQTALELQATTDAWLWKLEAVSRDDLQGRSMAAVGGFEYTFVGIQESDADLGLISEYLWEEQGESALSPFANDLMVGARMTLNDAQSTEFLAGGIVDLDDQALYLTLEASRRIGDSWKLSIDGWSAVNMEADDPLYGRRRDTMLQLELARYF</sequence>
<gene>
    <name evidence="2" type="ORF">MAGMO_2902</name>
</gene>
<accession>A0A1S7LLM1</accession>
<dbReference type="AlphaFoldDB" id="A0A1S7LLM1"/>
<keyword evidence="1" id="KW-0732">Signal</keyword>
<evidence type="ECO:0000313" key="2">
    <source>
        <dbReference type="EMBL" id="CRH07049.1"/>
    </source>
</evidence>